<evidence type="ECO:0000256" key="7">
    <source>
        <dbReference type="RuleBase" id="RU003346"/>
    </source>
</evidence>
<dbReference type="InterPro" id="IPR005828">
    <property type="entry name" value="MFS_sugar_transport-like"/>
</dbReference>
<feature type="transmembrane region" description="Helical" evidence="8">
    <location>
        <begin position="92"/>
        <end position="111"/>
    </location>
</feature>
<keyword evidence="3 7" id="KW-0813">Transport</keyword>
<dbReference type="InterPro" id="IPR020846">
    <property type="entry name" value="MFS_dom"/>
</dbReference>
<dbReference type="InterPro" id="IPR036259">
    <property type="entry name" value="MFS_trans_sf"/>
</dbReference>
<feature type="transmembrane region" description="Helical" evidence="8">
    <location>
        <begin position="374"/>
        <end position="393"/>
    </location>
</feature>
<dbReference type="AlphaFoldDB" id="A0A5N6KE02"/>
<dbReference type="PROSITE" id="PS50850">
    <property type="entry name" value="MFS"/>
    <property type="match status" value="1"/>
</dbReference>
<dbReference type="CDD" id="cd17356">
    <property type="entry name" value="MFS_HXT"/>
    <property type="match status" value="1"/>
</dbReference>
<dbReference type="GO" id="GO:0016020">
    <property type="term" value="C:membrane"/>
    <property type="evidence" value="ECO:0007669"/>
    <property type="project" value="UniProtKB-SubCell"/>
</dbReference>
<evidence type="ECO:0000259" key="9">
    <source>
        <dbReference type="PROSITE" id="PS50850"/>
    </source>
</evidence>
<dbReference type="OrthoDB" id="508119at2759"/>
<evidence type="ECO:0000313" key="10">
    <source>
        <dbReference type="EMBL" id="KAB8301615.1"/>
    </source>
</evidence>
<protein>
    <recommendedName>
        <fullName evidence="9">Major facilitator superfamily (MFS) profile domain-containing protein</fullName>
    </recommendedName>
</protein>
<comment type="caution">
    <text evidence="10">The sequence shown here is derived from an EMBL/GenBank/DDBJ whole genome shotgun (WGS) entry which is preliminary data.</text>
</comment>
<evidence type="ECO:0000256" key="1">
    <source>
        <dbReference type="ARBA" id="ARBA00004141"/>
    </source>
</evidence>
<evidence type="ECO:0000256" key="6">
    <source>
        <dbReference type="ARBA" id="ARBA00023136"/>
    </source>
</evidence>
<dbReference type="InterPro" id="IPR005829">
    <property type="entry name" value="Sugar_transporter_CS"/>
</dbReference>
<feature type="transmembrane region" description="Helical" evidence="8">
    <location>
        <begin position="272"/>
        <end position="296"/>
    </location>
</feature>
<feature type="transmembrane region" description="Helical" evidence="8">
    <location>
        <begin position="66"/>
        <end position="85"/>
    </location>
</feature>
<feature type="transmembrane region" description="Helical" evidence="8">
    <location>
        <begin position="12"/>
        <end position="38"/>
    </location>
</feature>
<feature type="domain" description="Major facilitator superfamily (MFS) profile" evidence="9">
    <location>
        <begin position="14"/>
        <end position="468"/>
    </location>
</feature>
<feature type="transmembrane region" description="Helical" evidence="8">
    <location>
        <begin position="343"/>
        <end position="362"/>
    </location>
</feature>
<comment type="subcellular location">
    <subcellularLocation>
        <location evidence="1">Membrane</location>
        <topology evidence="1">Multi-pass membrane protein</topology>
    </subcellularLocation>
</comment>
<sequence length="571" mass="62653">MPSAFFKNYRVYFLTAVAYMGSLLFGYDTGVMGSVLALQSFRGDFGLPLETTGFGGSKNAQVASNVVSLLTAGCFFGSIAAAFCSDRFGRRYSLLGFTAVFLIGAAVQTSASHSIGQIYAGRVIAGLGVGGMSSITPVFVTENAPPAIRGRVTGMFQEFLVLGSTFAYWLNYGVALHIPKSTKQWRIPVAIQLIPGGFLFIGLLFLKESPRWLAKQGRYEDASASMAFTRCTTVTDEEVMREIAEIRASIEEELSATEGLTWRECFAPANRFRFFSAFCLMFWQQFSGTNSIGYYAPQIFQTIGISAANTALFATGIYGTVKVITTGIFLLTGIDTLGRRKSLIFGAAWMMTMMFILSAVLVTHPPNTKSTTVAPASIAMVVMIYLFVIGYSASWGPIPWVYVSEIFPTRLRSYGVGLAASTQWLCNFAITEITPIAVSNIGWRTFLMFGFFCLGMGAWAFVVVRETKGKTLEELDVLFGVVDAERRAKDVEAVLQSKHDVLHHEGAGSLESKALDVRADDNVDIRKIQIQEKLNQQKALRIFHVIIGMHLSLHSIRTPSMVYQHTGRNPA</sequence>
<keyword evidence="5 8" id="KW-1133">Transmembrane helix</keyword>
<keyword evidence="11" id="KW-1185">Reference proteome</keyword>
<evidence type="ECO:0000313" key="11">
    <source>
        <dbReference type="Proteomes" id="UP000326757"/>
    </source>
</evidence>
<evidence type="ECO:0000256" key="8">
    <source>
        <dbReference type="SAM" id="Phobius"/>
    </source>
</evidence>
<evidence type="ECO:0000256" key="4">
    <source>
        <dbReference type="ARBA" id="ARBA00022692"/>
    </source>
</evidence>
<dbReference type="Pfam" id="PF00083">
    <property type="entry name" value="Sugar_tr"/>
    <property type="match status" value="1"/>
</dbReference>
<evidence type="ECO:0000256" key="5">
    <source>
        <dbReference type="ARBA" id="ARBA00022989"/>
    </source>
</evidence>
<dbReference type="PANTHER" id="PTHR48022:SF23">
    <property type="entry name" value="MAJOR FACILITATOR SUPERFAMILY (MFS) PROFILE DOMAIN-CONTAINING PROTEIN"/>
    <property type="match status" value="1"/>
</dbReference>
<name>A0A5N6KE02_MONLA</name>
<proteinExistence type="inferred from homology"/>
<keyword evidence="4 8" id="KW-0812">Transmembrane</keyword>
<feature type="transmembrane region" description="Helical" evidence="8">
    <location>
        <begin position="414"/>
        <end position="437"/>
    </location>
</feature>
<dbReference type="InterPro" id="IPR003663">
    <property type="entry name" value="Sugar/inositol_transpt"/>
</dbReference>
<evidence type="ECO:0000256" key="2">
    <source>
        <dbReference type="ARBA" id="ARBA00010992"/>
    </source>
</evidence>
<dbReference type="InterPro" id="IPR050360">
    <property type="entry name" value="MFS_Sugar_Transporters"/>
</dbReference>
<dbReference type="SUPFAM" id="SSF103473">
    <property type="entry name" value="MFS general substrate transporter"/>
    <property type="match status" value="1"/>
</dbReference>
<dbReference type="GO" id="GO:0005351">
    <property type="term" value="F:carbohydrate:proton symporter activity"/>
    <property type="evidence" value="ECO:0007669"/>
    <property type="project" value="TreeGrafter"/>
</dbReference>
<feature type="transmembrane region" description="Helical" evidence="8">
    <location>
        <begin position="117"/>
        <end position="140"/>
    </location>
</feature>
<keyword evidence="6 8" id="KW-0472">Membrane</keyword>
<dbReference type="Proteomes" id="UP000326757">
    <property type="component" value="Unassembled WGS sequence"/>
</dbReference>
<dbReference type="PROSITE" id="PS00217">
    <property type="entry name" value="SUGAR_TRANSPORT_2"/>
    <property type="match status" value="1"/>
</dbReference>
<dbReference type="FunFam" id="1.20.1250.20:FF:000026">
    <property type="entry name" value="MFS quinate transporter QutD"/>
    <property type="match status" value="1"/>
</dbReference>
<gene>
    <name evidence="10" type="ORF">EYC80_003456</name>
</gene>
<reference evidence="10 11" key="1">
    <citation type="submission" date="2019-06" db="EMBL/GenBank/DDBJ databases">
        <title>Genome Sequence of the Brown Rot Fungal Pathogen Monilinia laxa.</title>
        <authorList>
            <person name="De Miccolis Angelini R.M."/>
            <person name="Landi L."/>
            <person name="Abate D."/>
            <person name="Pollastro S."/>
            <person name="Romanazzi G."/>
            <person name="Faretra F."/>
        </authorList>
    </citation>
    <scope>NUCLEOTIDE SEQUENCE [LARGE SCALE GENOMIC DNA]</scope>
    <source>
        <strain evidence="10 11">Mlax316</strain>
    </source>
</reference>
<comment type="similarity">
    <text evidence="2 7">Belongs to the major facilitator superfamily. Sugar transporter (TC 2.A.1.1) family.</text>
</comment>
<dbReference type="PROSITE" id="PS00216">
    <property type="entry name" value="SUGAR_TRANSPORT_1"/>
    <property type="match status" value="1"/>
</dbReference>
<dbReference type="PANTHER" id="PTHR48022">
    <property type="entry name" value="PLASTIDIC GLUCOSE TRANSPORTER 4"/>
    <property type="match status" value="1"/>
</dbReference>
<dbReference type="PRINTS" id="PR00171">
    <property type="entry name" value="SUGRTRNSPORT"/>
</dbReference>
<feature type="transmembrane region" description="Helical" evidence="8">
    <location>
        <begin position="443"/>
        <end position="464"/>
    </location>
</feature>
<organism evidence="10 11">
    <name type="scientific">Monilinia laxa</name>
    <name type="common">Brown rot fungus</name>
    <name type="synonym">Sclerotinia laxa</name>
    <dbReference type="NCBI Taxonomy" id="61186"/>
    <lineage>
        <taxon>Eukaryota</taxon>
        <taxon>Fungi</taxon>
        <taxon>Dikarya</taxon>
        <taxon>Ascomycota</taxon>
        <taxon>Pezizomycotina</taxon>
        <taxon>Leotiomycetes</taxon>
        <taxon>Helotiales</taxon>
        <taxon>Sclerotiniaceae</taxon>
        <taxon>Monilinia</taxon>
    </lineage>
</organism>
<dbReference type="EMBL" id="VIGI01000004">
    <property type="protein sequence ID" value="KAB8301615.1"/>
    <property type="molecule type" value="Genomic_DNA"/>
</dbReference>
<dbReference type="NCBIfam" id="TIGR00879">
    <property type="entry name" value="SP"/>
    <property type="match status" value="1"/>
</dbReference>
<accession>A0A5N6KE02</accession>
<feature type="transmembrane region" description="Helical" evidence="8">
    <location>
        <begin position="185"/>
        <end position="206"/>
    </location>
</feature>
<evidence type="ECO:0000256" key="3">
    <source>
        <dbReference type="ARBA" id="ARBA00022448"/>
    </source>
</evidence>
<feature type="transmembrane region" description="Helical" evidence="8">
    <location>
        <begin position="308"/>
        <end position="331"/>
    </location>
</feature>
<dbReference type="Gene3D" id="1.20.1250.20">
    <property type="entry name" value="MFS general substrate transporter like domains"/>
    <property type="match status" value="1"/>
</dbReference>
<feature type="transmembrane region" description="Helical" evidence="8">
    <location>
        <begin position="152"/>
        <end position="170"/>
    </location>
</feature>